<comment type="caution">
    <text evidence="3">The sequence shown here is derived from an EMBL/GenBank/DDBJ whole genome shotgun (WGS) entry which is preliminary data.</text>
</comment>
<accession>A0ABN1UH84</accession>
<keyword evidence="4" id="KW-1185">Reference proteome</keyword>
<organism evidence="3 4">
    <name type="scientific">Nocardioides aquiterrae</name>
    <dbReference type="NCBI Taxonomy" id="203799"/>
    <lineage>
        <taxon>Bacteria</taxon>
        <taxon>Bacillati</taxon>
        <taxon>Actinomycetota</taxon>
        <taxon>Actinomycetes</taxon>
        <taxon>Propionibacteriales</taxon>
        <taxon>Nocardioidaceae</taxon>
        <taxon>Nocardioides</taxon>
    </lineage>
</organism>
<reference evidence="3 4" key="1">
    <citation type="journal article" date="2019" name="Int. J. Syst. Evol. Microbiol.">
        <title>The Global Catalogue of Microorganisms (GCM) 10K type strain sequencing project: providing services to taxonomists for standard genome sequencing and annotation.</title>
        <authorList>
            <consortium name="The Broad Institute Genomics Platform"/>
            <consortium name="The Broad Institute Genome Sequencing Center for Infectious Disease"/>
            <person name="Wu L."/>
            <person name="Ma J."/>
        </authorList>
    </citation>
    <scope>NUCLEOTIDE SEQUENCE [LARGE SCALE GENOMIC DNA]</scope>
    <source>
        <strain evidence="3 4">JCM 11813</strain>
    </source>
</reference>
<dbReference type="InterPro" id="IPR007410">
    <property type="entry name" value="LpqE-like"/>
</dbReference>
<sequence length="200" mass="19970">MGTVASRLSVGALLWVTVAACASPGGEPGGGDTYVPQGGVQASSPTITLTDVWLDAPTGVAPGGAADLRLYAVNEFGGQDALTGVTSPLVQGDELCLGGRPVVRIPLPPGEPVDLEWGDGAGVRLTGFRQAVRAASWMTISLHFEHSQTVTMQVVAGPLGAPDTASAGPSTAPPDGGSGCPPGPSSAAHPRTMPKPTDGR</sequence>
<feature type="region of interest" description="Disordered" evidence="1">
    <location>
        <begin position="161"/>
        <end position="200"/>
    </location>
</feature>
<evidence type="ECO:0000256" key="2">
    <source>
        <dbReference type="SAM" id="SignalP"/>
    </source>
</evidence>
<evidence type="ECO:0000256" key="1">
    <source>
        <dbReference type="SAM" id="MobiDB-lite"/>
    </source>
</evidence>
<proteinExistence type="predicted"/>
<name>A0ABN1UH84_9ACTN</name>
<dbReference type="Proteomes" id="UP001499979">
    <property type="component" value="Unassembled WGS sequence"/>
</dbReference>
<feature type="chain" id="PRO_5046691926" description="Copper chaperone PCu(A)C" evidence="2">
    <location>
        <begin position="23"/>
        <end position="200"/>
    </location>
</feature>
<gene>
    <name evidence="3" type="ORF">GCM10009606_29070</name>
</gene>
<evidence type="ECO:0008006" key="5">
    <source>
        <dbReference type="Google" id="ProtNLM"/>
    </source>
</evidence>
<keyword evidence="2" id="KW-0732">Signal</keyword>
<evidence type="ECO:0000313" key="4">
    <source>
        <dbReference type="Proteomes" id="UP001499979"/>
    </source>
</evidence>
<dbReference type="InterPro" id="IPR036182">
    <property type="entry name" value="PCuAC_sf"/>
</dbReference>
<dbReference type="SUPFAM" id="SSF110087">
    <property type="entry name" value="DR1885-like metal-binding protein"/>
    <property type="match status" value="1"/>
</dbReference>
<protein>
    <recommendedName>
        <fullName evidence="5">Copper chaperone PCu(A)C</fullName>
    </recommendedName>
</protein>
<dbReference type="EMBL" id="BAAAJE010000015">
    <property type="protein sequence ID" value="GAA1148569.1"/>
    <property type="molecule type" value="Genomic_DNA"/>
</dbReference>
<feature type="signal peptide" evidence="2">
    <location>
        <begin position="1"/>
        <end position="22"/>
    </location>
</feature>
<dbReference type="Pfam" id="PF04314">
    <property type="entry name" value="PCuAC"/>
    <property type="match status" value="1"/>
</dbReference>
<dbReference type="PROSITE" id="PS51257">
    <property type="entry name" value="PROKAR_LIPOPROTEIN"/>
    <property type="match status" value="1"/>
</dbReference>
<evidence type="ECO:0000313" key="3">
    <source>
        <dbReference type="EMBL" id="GAA1148569.1"/>
    </source>
</evidence>
<dbReference type="Gene3D" id="2.60.40.1890">
    <property type="entry name" value="PCu(A)C copper chaperone"/>
    <property type="match status" value="1"/>
</dbReference>